<feature type="compositionally biased region" description="Basic residues" evidence="2">
    <location>
        <begin position="30"/>
        <end position="39"/>
    </location>
</feature>
<gene>
    <name evidence="4" type="ORF">HGA11_11140</name>
</gene>
<dbReference type="AlphaFoldDB" id="A0A7X6MNQ5"/>
<dbReference type="EMBL" id="JAAXPJ010000004">
    <property type="protein sequence ID" value="NKZ11533.1"/>
    <property type="molecule type" value="Genomic_DNA"/>
</dbReference>
<evidence type="ECO:0000256" key="2">
    <source>
        <dbReference type="SAM" id="MobiDB-lite"/>
    </source>
</evidence>
<dbReference type="Gene3D" id="3.40.50.1820">
    <property type="entry name" value="alpha/beta hydrolase"/>
    <property type="match status" value="1"/>
</dbReference>
<feature type="region of interest" description="Disordered" evidence="2">
    <location>
        <begin position="1"/>
        <end position="54"/>
    </location>
</feature>
<dbReference type="InterPro" id="IPR050300">
    <property type="entry name" value="GDXG_lipolytic_enzyme"/>
</dbReference>
<dbReference type="Pfam" id="PF07859">
    <property type="entry name" value="Abhydrolase_3"/>
    <property type="match status" value="1"/>
</dbReference>
<name>A0A7X6MNQ5_9MYCO</name>
<proteinExistence type="predicted"/>
<dbReference type="PANTHER" id="PTHR48081">
    <property type="entry name" value="AB HYDROLASE SUPERFAMILY PROTEIN C4A8.06C"/>
    <property type="match status" value="1"/>
</dbReference>
<evidence type="ECO:0000256" key="1">
    <source>
        <dbReference type="ARBA" id="ARBA00022801"/>
    </source>
</evidence>
<keyword evidence="1 4" id="KW-0378">Hydrolase</keyword>
<dbReference type="Proteomes" id="UP000518188">
    <property type="component" value="Unassembled WGS sequence"/>
</dbReference>
<evidence type="ECO:0000259" key="3">
    <source>
        <dbReference type="Pfam" id="PF07859"/>
    </source>
</evidence>
<dbReference type="GO" id="GO:0016787">
    <property type="term" value="F:hydrolase activity"/>
    <property type="evidence" value="ECO:0007669"/>
    <property type="project" value="UniProtKB-KW"/>
</dbReference>
<dbReference type="InterPro" id="IPR013094">
    <property type="entry name" value="AB_hydrolase_3"/>
</dbReference>
<reference evidence="4 5" key="1">
    <citation type="submission" date="2020-04" db="EMBL/GenBank/DDBJ databases">
        <title>MicrobeNet Type strains.</title>
        <authorList>
            <person name="Nicholson A.C."/>
        </authorList>
    </citation>
    <scope>NUCLEOTIDE SEQUENCE [LARGE SCALE GENOMIC DNA]</scope>
    <source>
        <strain evidence="4 5">ATCC 700731</strain>
    </source>
</reference>
<feature type="domain" description="Alpha/beta hydrolase fold-3" evidence="3">
    <location>
        <begin position="337"/>
        <end position="546"/>
    </location>
</feature>
<sequence length="580" mass="61231">MAMGMGCGVAAAGPTDSSTTKDTAPEKPRQTKPKPKTASKPRTATDGTPATARDAVDKVGAKLRTAVHDALDSVDFSRPGTKAPPKRAARTVQRLLPGPDKAGKQPRLAAVTDDDPEVGNAEPSEPKAPIAVNVEAITAIPTSALTSGVRALSALAPDPGPKVPAPPKIEKFEDAVTGAVSTVVNTVLNPFSVNPTPDSPAEPPGAWAMLAFARREFEQVFRRPQDLLTQVSTLTSTVTAQGPVALAPGIVVPPELAGHVITTPGPSLTDQITVFGMEALKRVSQVIGVNITMKLGELITTPTPPWFTTIGLTVTKDTYEGGDVWVITPPNPTGERVIAVHGSGFVYNPNIIHWMDYAQMARETGATVVVPRYPLIPDGGTAENSVPPMADFIAAQVEEYGAENVSVYADSAGGTLSMLAVQKIVRDCNGDSDCLETRVPSRMVLLSPGLQGSDIYTDPNVALVNDPVVWLTEEDKEYYGSWAAGPEELWNPMIGPTEGMPPTTIYVGSREQAAPGALLYAERMVDADPNADVTVVIGMGQIHDWAQGGPIPINSQSANYRDDVYRQLGINDNADETTSL</sequence>
<protein>
    <submittedName>
        <fullName evidence="4">Alpha/beta hydrolase fold domain-containing protein</fullName>
    </submittedName>
</protein>
<dbReference type="PANTHER" id="PTHR48081:SF8">
    <property type="entry name" value="ALPHA_BETA HYDROLASE FOLD-3 DOMAIN-CONTAINING PROTEIN-RELATED"/>
    <property type="match status" value="1"/>
</dbReference>
<dbReference type="SUPFAM" id="SSF53474">
    <property type="entry name" value="alpha/beta-Hydrolases"/>
    <property type="match status" value="1"/>
</dbReference>
<comment type="caution">
    <text evidence="4">The sequence shown here is derived from an EMBL/GenBank/DDBJ whole genome shotgun (WGS) entry which is preliminary data.</text>
</comment>
<evidence type="ECO:0000313" key="5">
    <source>
        <dbReference type="Proteomes" id="UP000518188"/>
    </source>
</evidence>
<feature type="compositionally biased region" description="Low complexity" evidence="2">
    <location>
        <begin position="1"/>
        <end position="13"/>
    </location>
</feature>
<dbReference type="InterPro" id="IPR029058">
    <property type="entry name" value="AB_hydrolase_fold"/>
</dbReference>
<organism evidence="4 5">
    <name type="scientific">Mycolicibacterium septicum DSM 44393</name>
    <dbReference type="NCBI Taxonomy" id="1341646"/>
    <lineage>
        <taxon>Bacteria</taxon>
        <taxon>Bacillati</taxon>
        <taxon>Actinomycetota</taxon>
        <taxon>Actinomycetes</taxon>
        <taxon>Mycobacteriales</taxon>
        <taxon>Mycobacteriaceae</taxon>
        <taxon>Mycolicibacterium</taxon>
    </lineage>
</organism>
<accession>A0A7X6MNQ5</accession>
<evidence type="ECO:0000313" key="4">
    <source>
        <dbReference type="EMBL" id="NKZ11533.1"/>
    </source>
</evidence>
<feature type="region of interest" description="Disordered" evidence="2">
    <location>
        <begin position="70"/>
        <end position="125"/>
    </location>
</feature>